<evidence type="ECO:0000313" key="2">
    <source>
        <dbReference type="EMBL" id="MEQ2251082.1"/>
    </source>
</evidence>
<dbReference type="EMBL" id="JAHRIQ010093154">
    <property type="protein sequence ID" value="MEQ2251082.1"/>
    <property type="molecule type" value="Genomic_DNA"/>
</dbReference>
<protein>
    <submittedName>
        <fullName evidence="2">Uncharacterized protein</fullName>
    </submittedName>
</protein>
<reference evidence="2 3" key="1">
    <citation type="submission" date="2021-06" db="EMBL/GenBank/DDBJ databases">
        <authorList>
            <person name="Palmer J.M."/>
        </authorList>
    </citation>
    <scope>NUCLEOTIDE SEQUENCE [LARGE SCALE GENOMIC DNA]</scope>
    <source>
        <strain evidence="3">if_2019</strain>
        <tissue evidence="2">Muscle</tissue>
    </source>
</reference>
<gene>
    <name evidence="2" type="ORF">ILYODFUR_007339</name>
</gene>
<feature type="region of interest" description="Disordered" evidence="1">
    <location>
        <begin position="37"/>
        <end position="56"/>
    </location>
</feature>
<sequence length="120" mass="13187">VHSTNLDFVQESRNAPIRIVGELVPISSTILVRGGVHPGQVASPSQGNTQDKQHDCPKANLEGPINLTVMFLDCWRKLENPERTHACTGRTWRKTPSRESNQGPFCCKATVLPTMPPCSP</sequence>
<evidence type="ECO:0000313" key="3">
    <source>
        <dbReference type="Proteomes" id="UP001482620"/>
    </source>
</evidence>
<dbReference type="Proteomes" id="UP001482620">
    <property type="component" value="Unassembled WGS sequence"/>
</dbReference>
<feature type="non-terminal residue" evidence="2">
    <location>
        <position position="1"/>
    </location>
</feature>
<keyword evidence="3" id="KW-1185">Reference proteome</keyword>
<comment type="caution">
    <text evidence="2">The sequence shown here is derived from an EMBL/GenBank/DDBJ whole genome shotgun (WGS) entry which is preliminary data.</text>
</comment>
<proteinExistence type="predicted"/>
<name>A0ABV0V2S9_9TELE</name>
<evidence type="ECO:0000256" key="1">
    <source>
        <dbReference type="SAM" id="MobiDB-lite"/>
    </source>
</evidence>
<organism evidence="2 3">
    <name type="scientific">Ilyodon furcidens</name>
    <name type="common">goldbreast splitfin</name>
    <dbReference type="NCBI Taxonomy" id="33524"/>
    <lineage>
        <taxon>Eukaryota</taxon>
        <taxon>Metazoa</taxon>
        <taxon>Chordata</taxon>
        <taxon>Craniata</taxon>
        <taxon>Vertebrata</taxon>
        <taxon>Euteleostomi</taxon>
        <taxon>Actinopterygii</taxon>
        <taxon>Neopterygii</taxon>
        <taxon>Teleostei</taxon>
        <taxon>Neoteleostei</taxon>
        <taxon>Acanthomorphata</taxon>
        <taxon>Ovalentaria</taxon>
        <taxon>Atherinomorphae</taxon>
        <taxon>Cyprinodontiformes</taxon>
        <taxon>Goodeidae</taxon>
        <taxon>Ilyodon</taxon>
    </lineage>
</organism>
<accession>A0ABV0V2S9</accession>